<dbReference type="RefSeq" id="XP_035686026.1">
    <property type="nucleotide sequence ID" value="XM_035830133.1"/>
</dbReference>
<proteinExistence type="predicted"/>
<keyword evidence="1" id="KW-1185">Reference proteome</keyword>
<protein>
    <submittedName>
        <fullName evidence="2">Uncharacterized protein LOC118422508</fullName>
    </submittedName>
</protein>
<reference evidence="2" key="2">
    <citation type="submission" date="2025-08" db="UniProtKB">
        <authorList>
            <consortium name="RefSeq"/>
        </authorList>
    </citation>
    <scope>IDENTIFICATION</scope>
    <source>
        <strain evidence="2">S238N-H82</strain>
        <tissue evidence="2">Testes</tissue>
    </source>
</reference>
<accession>A0A9J7N166</accession>
<evidence type="ECO:0000313" key="1">
    <source>
        <dbReference type="Proteomes" id="UP000001554"/>
    </source>
</evidence>
<organism evidence="1 2">
    <name type="scientific">Branchiostoma floridae</name>
    <name type="common">Florida lancelet</name>
    <name type="synonym">Amphioxus</name>
    <dbReference type="NCBI Taxonomy" id="7739"/>
    <lineage>
        <taxon>Eukaryota</taxon>
        <taxon>Metazoa</taxon>
        <taxon>Chordata</taxon>
        <taxon>Cephalochordata</taxon>
        <taxon>Leptocardii</taxon>
        <taxon>Amphioxiformes</taxon>
        <taxon>Branchiostomatidae</taxon>
        <taxon>Branchiostoma</taxon>
    </lineage>
</organism>
<dbReference type="SUPFAM" id="SSF56601">
    <property type="entry name" value="beta-lactamase/transpeptidase-like"/>
    <property type="match status" value="1"/>
</dbReference>
<name>A0A9J7N166_BRAFL</name>
<gene>
    <name evidence="2" type="primary">LOC118422508</name>
</gene>
<dbReference type="Gene3D" id="3.40.710.10">
    <property type="entry name" value="DD-peptidase/beta-lactamase superfamily"/>
    <property type="match status" value="1"/>
</dbReference>
<dbReference type="KEGG" id="bfo:118422508"/>
<dbReference type="PANTHER" id="PTHR46825">
    <property type="entry name" value="D-ALANYL-D-ALANINE-CARBOXYPEPTIDASE/ENDOPEPTIDASE AMPH"/>
    <property type="match status" value="1"/>
</dbReference>
<reference evidence="1" key="1">
    <citation type="journal article" date="2020" name="Nat. Ecol. Evol.">
        <title>Deeply conserved synteny resolves early events in vertebrate evolution.</title>
        <authorList>
            <person name="Simakov O."/>
            <person name="Marletaz F."/>
            <person name="Yue J.X."/>
            <person name="O'Connell B."/>
            <person name="Jenkins J."/>
            <person name="Brandt A."/>
            <person name="Calef R."/>
            <person name="Tung C.H."/>
            <person name="Huang T.K."/>
            <person name="Schmutz J."/>
            <person name="Satoh N."/>
            <person name="Yu J.K."/>
            <person name="Putnam N.H."/>
            <person name="Green R.E."/>
            <person name="Rokhsar D.S."/>
        </authorList>
    </citation>
    <scope>NUCLEOTIDE SEQUENCE [LARGE SCALE GENOMIC DNA]</scope>
    <source>
        <strain evidence="1">S238N-H82</strain>
    </source>
</reference>
<evidence type="ECO:0000313" key="2">
    <source>
        <dbReference type="RefSeq" id="XP_035686026.1"/>
    </source>
</evidence>
<dbReference type="InterPro" id="IPR050491">
    <property type="entry name" value="AmpC-like"/>
</dbReference>
<dbReference type="GeneID" id="118422508"/>
<sequence>MARYMQLHLNGGKGPDGRTMVPDDLFRELHTVQFFKPYEPNKELYRPQYPVGARNIGEALGLEVADYRGYRRVYYFGLSAGFTSLMSLFPDQSGGVFTVLNGPEFPLSVYMDVHSTLHYRVADMLLGLEPWLNTTTACSFPQPWVTSSSSVTYNADDTDDTMPSAYSLDFPRDKRDYEGTFGNPIFGNLTIRLNSTDGTLRFKHGLIGHGIILPLATTSGNRVLLNGPIRLLAPVAAYFEETQGGAINRLVIPVTSAEPSVVFERGLKLTDVDELPTAGGCTVSGAEATVYDMWPYDLQLGVAFIVFAFKFI</sequence>
<dbReference type="PANTHER" id="PTHR46825:SF15">
    <property type="entry name" value="BETA-LACTAMASE-RELATED DOMAIN-CONTAINING PROTEIN"/>
    <property type="match status" value="1"/>
</dbReference>
<dbReference type="OrthoDB" id="5946976at2759"/>
<dbReference type="Proteomes" id="UP000001554">
    <property type="component" value="Chromosome 9"/>
</dbReference>
<dbReference type="InterPro" id="IPR012338">
    <property type="entry name" value="Beta-lactam/transpept-like"/>
</dbReference>
<dbReference type="OMA" id="MARYVQL"/>
<dbReference type="AlphaFoldDB" id="A0A9J7N166"/>